<keyword evidence="4 6" id="KW-1133">Transmembrane helix</keyword>
<evidence type="ECO:0000256" key="3">
    <source>
        <dbReference type="ARBA" id="ARBA00022692"/>
    </source>
</evidence>
<dbReference type="PANTHER" id="PTHR21659:SF90">
    <property type="entry name" value="PLASMA MEMBRANE PROTEOLIPID 3"/>
    <property type="match status" value="1"/>
</dbReference>
<evidence type="ECO:0000256" key="4">
    <source>
        <dbReference type="ARBA" id="ARBA00022989"/>
    </source>
</evidence>
<keyword evidence="7" id="KW-1185">Reference proteome</keyword>
<organism evidence="7 8">
    <name type="scientific">Plectus sambesii</name>
    <dbReference type="NCBI Taxonomy" id="2011161"/>
    <lineage>
        <taxon>Eukaryota</taxon>
        <taxon>Metazoa</taxon>
        <taxon>Ecdysozoa</taxon>
        <taxon>Nematoda</taxon>
        <taxon>Chromadorea</taxon>
        <taxon>Plectida</taxon>
        <taxon>Plectina</taxon>
        <taxon>Plectoidea</taxon>
        <taxon>Plectidae</taxon>
        <taxon>Plectus</taxon>
    </lineage>
</organism>
<proteinExistence type="inferred from homology"/>
<comment type="similarity">
    <text evidence="2">Belongs to the UPF0057 (PMP3) family.</text>
</comment>
<dbReference type="InterPro" id="IPR000612">
    <property type="entry name" value="PMP3"/>
</dbReference>
<evidence type="ECO:0000256" key="5">
    <source>
        <dbReference type="ARBA" id="ARBA00023136"/>
    </source>
</evidence>
<dbReference type="WBParaSite" id="PSAMB.scaffold2205size24615.g16789.t1">
    <property type="protein sequence ID" value="PSAMB.scaffold2205size24615.g16789.t1"/>
    <property type="gene ID" value="PSAMB.scaffold2205size24615.g16789"/>
</dbReference>
<dbReference type="PANTHER" id="PTHR21659">
    <property type="entry name" value="HYDROPHOBIC PROTEIN RCI2 LOW TEMPERATURE AND SALT RESPONSIVE PROTEIN LTI6 -RELATED"/>
    <property type="match status" value="1"/>
</dbReference>
<feature type="transmembrane region" description="Helical" evidence="6">
    <location>
        <begin position="9"/>
        <end position="26"/>
    </location>
</feature>
<evidence type="ECO:0000313" key="8">
    <source>
        <dbReference type="WBParaSite" id="PSAMB.scaffold2205size24615.g16789.t1"/>
    </source>
</evidence>
<reference evidence="8" key="1">
    <citation type="submission" date="2022-11" db="UniProtKB">
        <authorList>
            <consortium name="WormBaseParasite"/>
        </authorList>
    </citation>
    <scope>IDENTIFICATION</scope>
</reference>
<evidence type="ECO:0000256" key="6">
    <source>
        <dbReference type="SAM" id="Phobius"/>
    </source>
</evidence>
<dbReference type="GO" id="GO:0016020">
    <property type="term" value="C:membrane"/>
    <property type="evidence" value="ECO:0007669"/>
    <property type="project" value="UniProtKB-SubCell"/>
</dbReference>
<evidence type="ECO:0000313" key="7">
    <source>
        <dbReference type="Proteomes" id="UP000887566"/>
    </source>
</evidence>
<protein>
    <submittedName>
        <fullName evidence="8">Uncharacterized protein</fullName>
    </submittedName>
</protein>
<sequence length="69" mass="8060">MSDNDTNKIIEIILIIFLPPLAIWVHDKQCSGHVCLNIILLFFFALPAVIHAVWYCFIRDANRSNNRKY</sequence>
<evidence type="ECO:0000256" key="2">
    <source>
        <dbReference type="ARBA" id="ARBA00009530"/>
    </source>
</evidence>
<comment type="subcellular location">
    <subcellularLocation>
        <location evidence="1">Membrane</location>
    </subcellularLocation>
</comment>
<dbReference type="Pfam" id="PF01679">
    <property type="entry name" value="Pmp3"/>
    <property type="match status" value="1"/>
</dbReference>
<keyword evidence="5 6" id="KW-0472">Membrane</keyword>
<accession>A0A914VMN5</accession>
<name>A0A914VMN5_9BILA</name>
<dbReference type="AlphaFoldDB" id="A0A914VMN5"/>
<dbReference type="Proteomes" id="UP000887566">
    <property type="component" value="Unplaced"/>
</dbReference>
<keyword evidence="3 6" id="KW-0812">Transmembrane</keyword>
<feature type="transmembrane region" description="Helical" evidence="6">
    <location>
        <begin position="38"/>
        <end position="58"/>
    </location>
</feature>
<evidence type="ECO:0000256" key="1">
    <source>
        <dbReference type="ARBA" id="ARBA00004370"/>
    </source>
</evidence>